<dbReference type="PANTHER" id="PTHR43465">
    <property type="entry name" value="DUF1680 DOMAIN PROTEIN (AFU_ORTHOLOGUE AFUA_1G08910)"/>
    <property type="match status" value="1"/>
</dbReference>
<name>A0A1L7WBX2_9HELO</name>
<dbReference type="OrthoDB" id="654211at2759"/>
<organism evidence="4 5">
    <name type="scientific">Phialocephala subalpina</name>
    <dbReference type="NCBI Taxonomy" id="576137"/>
    <lineage>
        <taxon>Eukaryota</taxon>
        <taxon>Fungi</taxon>
        <taxon>Dikarya</taxon>
        <taxon>Ascomycota</taxon>
        <taxon>Pezizomycotina</taxon>
        <taxon>Leotiomycetes</taxon>
        <taxon>Helotiales</taxon>
        <taxon>Mollisiaceae</taxon>
        <taxon>Phialocephala</taxon>
        <taxon>Phialocephala fortinii species complex</taxon>
    </lineage>
</organism>
<dbReference type="InterPro" id="IPR049174">
    <property type="entry name" value="Beta-AFase-like"/>
</dbReference>
<dbReference type="SUPFAM" id="SSF48208">
    <property type="entry name" value="Six-hairpin glycosidases"/>
    <property type="match status" value="1"/>
</dbReference>
<dbReference type="GO" id="GO:0005975">
    <property type="term" value="P:carbohydrate metabolic process"/>
    <property type="evidence" value="ECO:0007669"/>
    <property type="project" value="InterPro"/>
</dbReference>
<dbReference type="Pfam" id="PF20737">
    <property type="entry name" value="Glyco_hydro127C"/>
    <property type="match status" value="1"/>
</dbReference>
<evidence type="ECO:0000259" key="1">
    <source>
        <dbReference type="Pfam" id="PF07944"/>
    </source>
</evidence>
<dbReference type="Pfam" id="PF07944">
    <property type="entry name" value="Beta-AFase-like_GH127_cat"/>
    <property type="match status" value="1"/>
</dbReference>
<gene>
    <name evidence="4" type="ORF">PAC_00153</name>
</gene>
<dbReference type="Proteomes" id="UP000184330">
    <property type="component" value="Unassembled WGS sequence"/>
</dbReference>
<feature type="domain" description="Non-reducing end beta-L-arabinofuranosidase-like GH127 catalytic" evidence="1">
    <location>
        <begin position="18"/>
        <end position="429"/>
    </location>
</feature>
<accession>A0A1L7WBX2</accession>
<evidence type="ECO:0000259" key="3">
    <source>
        <dbReference type="Pfam" id="PF20737"/>
    </source>
</evidence>
<dbReference type="InterPro" id="IPR049049">
    <property type="entry name" value="Beta-AFase-like_GH127_C"/>
</dbReference>
<dbReference type="PANTHER" id="PTHR43465:SF2">
    <property type="entry name" value="DUF1680 DOMAIN PROTEIN (AFU_ORTHOLOGUE AFUA_1G08910)"/>
    <property type="match status" value="1"/>
</dbReference>
<reference evidence="4 5" key="1">
    <citation type="submission" date="2016-03" db="EMBL/GenBank/DDBJ databases">
        <authorList>
            <person name="Ploux O."/>
        </authorList>
    </citation>
    <scope>NUCLEOTIDE SEQUENCE [LARGE SCALE GENOMIC DNA]</scope>
    <source>
        <strain evidence="4 5">UAMH 11012</strain>
    </source>
</reference>
<feature type="domain" description="Non-reducing end beta-L-arabinofuranosidase-like GH127 C-terminal" evidence="3">
    <location>
        <begin position="565"/>
        <end position="677"/>
    </location>
</feature>
<evidence type="ECO:0000313" key="4">
    <source>
        <dbReference type="EMBL" id="CZR50281.1"/>
    </source>
</evidence>
<dbReference type="AlphaFoldDB" id="A0A1L7WBX2"/>
<protein>
    <submittedName>
        <fullName evidence="4">Related to DUF1680 domain protein</fullName>
    </submittedName>
</protein>
<evidence type="ECO:0000259" key="2">
    <source>
        <dbReference type="Pfam" id="PF20736"/>
    </source>
</evidence>
<dbReference type="InterPro" id="IPR012878">
    <property type="entry name" value="Beta-AFase-like_GH127_cat"/>
</dbReference>
<feature type="domain" description="Non-reducing end beta-L-arabinofuranosidase-like GH127 middle" evidence="2">
    <location>
        <begin position="447"/>
        <end position="506"/>
    </location>
</feature>
<keyword evidence="5" id="KW-1185">Reference proteome</keyword>
<dbReference type="InterPro" id="IPR049046">
    <property type="entry name" value="Beta-AFase-like_GH127_middle"/>
</dbReference>
<dbReference type="Pfam" id="PF20736">
    <property type="entry name" value="Glyco_hydro127M"/>
    <property type="match status" value="1"/>
</dbReference>
<dbReference type="STRING" id="576137.A0A1L7WBX2"/>
<evidence type="ECO:0000313" key="5">
    <source>
        <dbReference type="Proteomes" id="UP000184330"/>
    </source>
</evidence>
<dbReference type="EMBL" id="FJOG01000001">
    <property type="protein sequence ID" value="CZR50281.1"/>
    <property type="molecule type" value="Genomic_DNA"/>
</dbReference>
<sequence>MDSSYPQETFHRTTFEPSSFWAKRRAIVRKNTLRTQLNILKSTGRYDAFRLKWHPAYDDGHKALFWDSDVAKWLEGACYFLAEEGDEEEDAVIDHAVKELVDMIRSAQWKDGYLNLFFTVVKPGQRFTNVRDLHELYNAGHLIEAALSHQQHYKNNLLLDPMLQYLELIHEKFGPGPEQLHGYPGHPEMELALLRLYARTGNRHAYELAKYFVTERGNSHGVQGKHFYLIEAQKRGERPSDRPDSWPTADSYWYEQAHKPILEQETIEGHSVRAMYLLTAVSDLVRQSRIVETDPTQLDVYKTACERLWDNMVNKKMYFTGGIGAIDQWEGFGIDYFLPQSTDEGGCYAETCASIGVMMLAERMLQLDLSGKYADIMELALYNTVLGGMSQNGKEFLYENHLASCPARPSKREDWFDCACCPPNLTRTLGILSGYMWSSTIQGNDVTISVHLYSSATLTLDVGGQKVTLKQETNWPWGSPVTFFLDAPSSVNVTINMRIPGWAKPFEHGMLWEVTPSHLNPFGGFQKHYLTMSPGYTSKLGKSPMMLSFSPASFAPRMLLHHPATNQNTLTIARGPLIYCAEDVDNNWVQDHFKTVSISSSAKFEEIIEQDDILDERYVKIIVPGLRRLDTRLYAAIGYFPGYEAGYEDYLENQEVDIKFIPYFYRGNRGGRGHMRVGFRRLDQAVKLLGGGTWRP</sequence>
<dbReference type="InterPro" id="IPR008928">
    <property type="entry name" value="6-hairpin_glycosidase_sf"/>
</dbReference>
<proteinExistence type="predicted"/>